<gene>
    <name evidence="2" type="ORF">BSZ18_19445</name>
</gene>
<comment type="caution">
    <text evidence="2">The sequence shown here is derived from an EMBL/GenBank/DDBJ whole genome shotgun (WGS) entry which is preliminary data.</text>
</comment>
<name>A0A1X3FUE7_9BRAD</name>
<evidence type="ECO:0000256" key="1">
    <source>
        <dbReference type="SAM" id="SignalP"/>
    </source>
</evidence>
<proteinExistence type="predicted"/>
<sequence length="88" mass="9334">MVRPVQLRELRRAIAAIIAALVAISSAGAASAQQPRQEIRQACTADMRALCSGIMPGGGRVKQCMIEHFDQLSDGCKSALKQAQASKP</sequence>
<reference evidence="2 3" key="1">
    <citation type="submission" date="2017-03" db="EMBL/GenBank/DDBJ databases">
        <title>Whole genome sequences of fourteen strains of Bradyrhizobium canariense and one strain of Bradyrhizobium japonicum isolated from Lupinus (Papilionoideae: Genisteae) species in Algeria.</title>
        <authorList>
            <person name="Crovadore J."/>
            <person name="Chekireb D."/>
            <person name="Brachmann A."/>
            <person name="Chablais R."/>
            <person name="Cochard B."/>
            <person name="Lefort F."/>
        </authorList>
    </citation>
    <scope>NUCLEOTIDE SEQUENCE [LARGE SCALE GENOMIC DNA]</scope>
    <source>
        <strain evidence="2 3">UBMA195</strain>
    </source>
</reference>
<feature type="signal peptide" evidence="1">
    <location>
        <begin position="1"/>
        <end position="32"/>
    </location>
</feature>
<dbReference type="Proteomes" id="UP000193553">
    <property type="component" value="Unassembled WGS sequence"/>
</dbReference>
<protein>
    <recommendedName>
        <fullName evidence="4">Cysteine rich repeat-containing protein</fullName>
    </recommendedName>
</protein>
<dbReference type="AlphaFoldDB" id="A0A1X3FUE7"/>
<evidence type="ECO:0000313" key="3">
    <source>
        <dbReference type="Proteomes" id="UP000193553"/>
    </source>
</evidence>
<accession>A0A1X3FUE7</accession>
<evidence type="ECO:0008006" key="4">
    <source>
        <dbReference type="Google" id="ProtNLM"/>
    </source>
</evidence>
<keyword evidence="1" id="KW-0732">Signal</keyword>
<organism evidence="2 3">
    <name type="scientific">Bradyrhizobium canariense</name>
    <dbReference type="NCBI Taxonomy" id="255045"/>
    <lineage>
        <taxon>Bacteria</taxon>
        <taxon>Pseudomonadati</taxon>
        <taxon>Pseudomonadota</taxon>
        <taxon>Alphaproteobacteria</taxon>
        <taxon>Hyphomicrobiales</taxon>
        <taxon>Nitrobacteraceae</taxon>
        <taxon>Bradyrhizobium</taxon>
    </lineage>
</organism>
<evidence type="ECO:0000313" key="2">
    <source>
        <dbReference type="EMBL" id="OSJ08387.1"/>
    </source>
</evidence>
<dbReference type="EMBL" id="NAFI01000175">
    <property type="protein sequence ID" value="OSJ08387.1"/>
    <property type="molecule type" value="Genomic_DNA"/>
</dbReference>
<feature type="chain" id="PRO_5011905872" description="Cysteine rich repeat-containing protein" evidence="1">
    <location>
        <begin position="33"/>
        <end position="88"/>
    </location>
</feature>
<dbReference type="OrthoDB" id="7060861at2"/>
<dbReference type="RefSeq" id="WP_085360625.1">
    <property type="nucleotide sequence ID" value="NZ_NAFD01000178.1"/>
</dbReference>